<dbReference type="Proteomes" id="UP001597338">
    <property type="component" value="Unassembled WGS sequence"/>
</dbReference>
<evidence type="ECO:0000259" key="1">
    <source>
        <dbReference type="Pfam" id="PF12697"/>
    </source>
</evidence>
<evidence type="ECO:0000313" key="3">
    <source>
        <dbReference type="Proteomes" id="UP001597338"/>
    </source>
</evidence>
<gene>
    <name evidence="2" type="ORF">ACFSL2_03865</name>
</gene>
<keyword evidence="3" id="KW-1185">Reference proteome</keyword>
<dbReference type="PANTHER" id="PTHR43433:SF5">
    <property type="entry name" value="AB HYDROLASE-1 DOMAIN-CONTAINING PROTEIN"/>
    <property type="match status" value="1"/>
</dbReference>
<protein>
    <submittedName>
        <fullName evidence="2">Alpha/beta fold hydrolase</fullName>
    </submittedName>
</protein>
<dbReference type="RefSeq" id="WP_377196576.1">
    <property type="nucleotide sequence ID" value="NZ_JBHUHF010000001.1"/>
</dbReference>
<comment type="caution">
    <text evidence="2">The sequence shown here is derived from an EMBL/GenBank/DDBJ whole genome shotgun (WGS) entry which is preliminary data.</text>
</comment>
<dbReference type="PROSITE" id="PS00092">
    <property type="entry name" value="N6_MTASE"/>
    <property type="match status" value="1"/>
</dbReference>
<dbReference type="PANTHER" id="PTHR43433">
    <property type="entry name" value="HYDROLASE, ALPHA/BETA FOLD FAMILY PROTEIN"/>
    <property type="match status" value="1"/>
</dbReference>
<dbReference type="InterPro" id="IPR050471">
    <property type="entry name" value="AB_hydrolase"/>
</dbReference>
<accession>A0ABW4V453</accession>
<keyword evidence="2" id="KW-0378">Hydrolase</keyword>
<sequence length="260" mass="27549">MHTVTSQDGTRIAYERRGHGPLVVLVAPALHDHRLGLPLAEELAGEYTVISYDRRGRGASGDTAPYAVEREIEDLAALITAEAASAAIYGHSSGGGLALHAAAHHLPVTRLVVHDPPYGPDSEDHRRGARAIAEEVTNLLSQGLRREAVASFLLAAGMPHEAAQQTSQDPALESMAPTLAYDLAVMGNLEHGGTVPTQLLPQIAVPTLVLNGGESPQFMSESGRQIASSLPDGHQEILDGQEHFVPAADLAPRIAQFLRT</sequence>
<organism evidence="2 3">
    <name type="scientific">Promicromonospora aerolata</name>
    <dbReference type="NCBI Taxonomy" id="195749"/>
    <lineage>
        <taxon>Bacteria</taxon>
        <taxon>Bacillati</taxon>
        <taxon>Actinomycetota</taxon>
        <taxon>Actinomycetes</taxon>
        <taxon>Micrococcales</taxon>
        <taxon>Promicromonosporaceae</taxon>
        <taxon>Promicromonospora</taxon>
    </lineage>
</organism>
<dbReference type="InterPro" id="IPR029058">
    <property type="entry name" value="AB_hydrolase_fold"/>
</dbReference>
<dbReference type="EMBL" id="JBHUHF010000001">
    <property type="protein sequence ID" value="MFD2024639.1"/>
    <property type="molecule type" value="Genomic_DNA"/>
</dbReference>
<dbReference type="SUPFAM" id="SSF53474">
    <property type="entry name" value="alpha/beta-Hydrolases"/>
    <property type="match status" value="1"/>
</dbReference>
<dbReference type="Pfam" id="PF12697">
    <property type="entry name" value="Abhydrolase_6"/>
    <property type="match status" value="1"/>
</dbReference>
<dbReference type="Gene3D" id="3.40.50.1820">
    <property type="entry name" value="alpha/beta hydrolase"/>
    <property type="match status" value="1"/>
</dbReference>
<evidence type="ECO:0000313" key="2">
    <source>
        <dbReference type="EMBL" id="MFD2024639.1"/>
    </source>
</evidence>
<proteinExistence type="predicted"/>
<dbReference type="InterPro" id="IPR000073">
    <property type="entry name" value="AB_hydrolase_1"/>
</dbReference>
<dbReference type="GO" id="GO:0016787">
    <property type="term" value="F:hydrolase activity"/>
    <property type="evidence" value="ECO:0007669"/>
    <property type="project" value="UniProtKB-KW"/>
</dbReference>
<feature type="domain" description="AB hydrolase-1" evidence="1">
    <location>
        <begin position="38"/>
        <end position="244"/>
    </location>
</feature>
<dbReference type="InterPro" id="IPR002052">
    <property type="entry name" value="DNA_methylase_N6_adenine_CS"/>
</dbReference>
<name>A0ABW4V453_9MICO</name>
<reference evidence="3" key="1">
    <citation type="journal article" date="2019" name="Int. J. Syst. Evol. Microbiol.">
        <title>The Global Catalogue of Microorganisms (GCM) 10K type strain sequencing project: providing services to taxonomists for standard genome sequencing and annotation.</title>
        <authorList>
            <consortium name="The Broad Institute Genomics Platform"/>
            <consortium name="The Broad Institute Genome Sequencing Center for Infectious Disease"/>
            <person name="Wu L."/>
            <person name="Ma J."/>
        </authorList>
    </citation>
    <scope>NUCLEOTIDE SEQUENCE [LARGE SCALE GENOMIC DNA]</scope>
    <source>
        <strain evidence="3">CCM 7043</strain>
    </source>
</reference>